<dbReference type="EMBL" id="LKEV01000001">
    <property type="protein sequence ID" value="KQB87584.1"/>
    <property type="molecule type" value="Genomic_DNA"/>
</dbReference>
<dbReference type="AlphaFoldDB" id="A0A0Q0ZC22"/>
<name>A0A0Q0ZC22_9CORY</name>
<dbReference type="PATRIC" id="fig|1544413.3.peg.647"/>
<proteinExistence type="predicted"/>
<protein>
    <submittedName>
        <fullName evidence="1">Uncharacterized protein</fullName>
    </submittedName>
</protein>
<gene>
    <name evidence="1" type="ORF">Clow_00644</name>
</gene>
<accession>A0A0Q0ZC22</accession>
<sequence>MDILAVEPACQDSREIDDVLFGRLAGLAALINAPPLLDVDDPDLMQEAQLAEHR</sequence>
<dbReference type="STRING" id="1544413.Clow_00644"/>
<evidence type="ECO:0000313" key="2">
    <source>
        <dbReference type="Proteomes" id="UP000050488"/>
    </source>
</evidence>
<dbReference type="RefSeq" id="WP_156334560.1">
    <property type="nucleotide sequence ID" value="NZ_JAUSQY010000001.1"/>
</dbReference>
<organism evidence="1 2">
    <name type="scientific">Corynebacterium lowii</name>
    <dbReference type="NCBI Taxonomy" id="1544413"/>
    <lineage>
        <taxon>Bacteria</taxon>
        <taxon>Bacillati</taxon>
        <taxon>Actinomycetota</taxon>
        <taxon>Actinomycetes</taxon>
        <taxon>Mycobacteriales</taxon>
        <taxon>Corynebacteriaceae</taxon>
        <taxon>Corynebacterium</taxon>
    </lineage>
</organism>
<evidence type="ECO:0000313" key="1">
    <source>
        <dbReference type="EMBL" id="KQB87584.1"/>
    </source>
</evidence>
<reference evidence="1 2" key="1">
    <citation type="submission" date="2015-10" db="EMBL/GenBank/DDBJ databases">
        <title>Corynebacteirum lowii and Corynebacterium oculi species nova, derived from human clinical disease and and emended description of Corynebacterium mastiditis.</title>
        <authorList>
            <person name="Bernard K."/>
            <person name="Pacheco A.L."/>
            <person name="Mcdougall C."/>
            <person name="Burtx T."/>
            <person name="Weibe D."/>
            <person name="Tyler S."/>
            <person name="Olson A.B."/>
            <person name="Cnockaert M."/>
            <person name="Eguchi H."/>
            <person name="Kuwahara T."/>
            <person name="Nakayama-Imaohji H."/>
            <person name="Boudewijins M."/>
            <person name="Van Hoecke F."/>
            <person name="Bernier A.-M."/>
            <person name="Vandamme P."/>
        </authorList>
    </citation>
    <scope>NUCLEOTIDE SEQUENCE [LARGE SCALE GENOMIC DNA]</scope>
    <source>
        <strain evidence="1 2">NML 130206</strain>
    </source>
</reference>
<keyword evidence="2" id="KW-1185">Reference proteome</keyword>
<dbReference type="Proteomes" id="UP000050488">
    <property type="component" value="Unassembled WGS sequence"/>
</dbReference>
<comment type="caution">
    <text evidence="1">The sequence shown here is derived from an EMBL/GenBank/DDBJ whole genome shotgun (WGS) entry which is preliminary data.</text>
</comment>